<dbReference type="PANTHER" id="PTHR43833:SF8">
    <property type="entry name" value="TRK SYSTEM POTASSIUM UPTAKE PROTEIN TRKA"/>
    <property type="match status" value="1"/>
</dbReference>
<evidence type="ECO:0000256" key="1">
    <source>
        <dbReference type="ARBA" id="ARBA00017378"/>
    </source>
</evidence>
<dbReference type="EMBL" id="DF968181">
    <property type="protein sequence ID" value="GAP41058.1"/>
    <property type="molecule type" value="Genomic_DNA"/>
</dbReference>
<proteinExistence type="predicted"/>
<keyword evidence="8" id="KW-1185">Reference proteome</keyword>
<evidence type="ECO:0000313" key="8">
    <source>
        <dbReference type="Proteomes" id="UP000053370"/>
    </source>
</evidence>
<evidence type="ECO:0000313" key="7">
    <source>
        <dbReference type="EMBL" id="GAP41058.1"/>
    </source>
</evidence>
<keyword evidence="4" id="KW-0520">NAD</keyword>
<dbReference type="InterPro" id="IPR050721">
    <property type="entry name" value="Trk_Ktr_HKT_K-transport"/>
</dbReference>
<protein>
    <recommendedName>
        <fullName evidence="1">Trk system potassium uptake protein TrkA</fullName>
    </recommendedName>
</protein>
<feature type="domain" description="RCK C-terminal" evidence="6">
    <location>
        <begin position="136"/>
        <end position="215"/>
    </location>
</feature>
<dbReference type="Pfam" id="PF02080">
    <property type="entry name" value="TrkA_C"/>
    <property type="match status" value="1"/>
</dbReference>
<keyword evidence="3" id="KW-0630">Potassium</keyword>
<dbReference type="GO" id="GO:0005886">
    <property type="term" value="C:plasma membrane"/>
    <property type="evidence" value="ECO:0007669"/>
    <property type="project" value="InterPro"/>
</dbReference>
<evidence type="ECO:0000256" key="2">
    <source>
        <dbReference type="ARBA" id="ARBA00022538"/>
    </source>
</evidence>
<evidence type="ECO:0000259" key="6">
    <source>
        <dbReference type="PROSITE" id="PS51202"/>
    </source>
</evidence>
<evidence type="ECO:0000256" key="4">
    <source>
        <dbReference type="ARBA" id="ARBA00023027"/>
    </source>
</evidence>
<keyword evidence="2" id="KW-0406">Ion transport</keyword>
<dbReference type="InterPro" id="IPR003148">
    <property type="entry name" value="RCK_N"/>
</dbReference>
<dbReference type="InterPro" id="IPR036291">
    <property type="entry name" value="NAD(P)-bd_dom_sf"/>
</dbReference>
<gene>
    <name evidence="7" type="ORF">ATC1_131040</name>
</gene>
<dbReference type="PRINTS" id="PR00335">
    <property type="entry name" value="KUPTAKETRKA"/>
</dbReference>
<keyword evidence="2" id="KW-0813">Transport</keyword>
<dbReference type="Gene3D" id="3.40.50.720">
    <property type="entry name" value="NAD(P)-binding Rossmann-like Domain"/>
    <property type="match status" value="1"/>
</dbReference>
<feature type="domain" description="RCK N-terminal" evidence="5">
    <location>
        <begin position="1"/>
        <end position="118"/>
    </location>
</feature>
<accession>A0A0S7BSY9</accession>
<dbReference type="SUPFAM" id="SSF116726">
    <property type="entry name" value="TrkA C-terminal domain-like"/>
    <property type="match status" value="1"/>
</dbReference>
<dbReference type="OrthoDB" id="9775180at2"/>
<keyword evidence="2" id="KW-0633">Potassium transport</keyword>
<dbReference type="RefSeq" id="WP_062281490.1">
    <property type="nucleotide sequence ID" value="NZ_DF968181.1"/>
</dbReference>
<dbReference type="Proteomes" id="UP000053370">
    <property type="component" value="Unassembled WGS sequence"/>
</dbReference>
<dbReference type="AlphaFoldDB" id="A0A0S7BSY9"/>
<dbReference type="Pfam" id="PF02254">
    <property type="entry name" value="TrkA_N"/>
    <property type="match status" value="1"/>
</dbReference>
<dbReference type="InterPro" id="IPR006036">
    <property type="entry name" value="K_uptake_TrkA"/>
</dbReference>
<reference evidence="7" key="1">
    <citation type="journal article" date="2015" name="Genome Announc.">
        <title>Draft Genome Sequence of Anaerolineae Strain TC1, a Novel Isolate from a Methanogenic Wastewater Treatment System.</title>
        <authorList>
            <person name="Matsuura N."/>
            <person name="Tourlousse D.M."/>
            <person name="Sun L."/>
            <person name="Toyonaga M."/>
            <person name="Kuroda K."/>
            <person name="Ohashi A."/>
            <person name="Cruz R."/>
            <person name="Yamaguchi T."/>
            <person name="Sekiguchi Y."/>
        </authorList>
    </citation>
    <scope>NUCLEOTIDE SEQUENCE [LARGE SCALE GENOMIC DNA]</scope>
    <source>
        <strain evidence="7">TC1</strain>
    </source>
</reference>
<dbReference type="InterPro" id="IPR036721">
    <property type="entry name" value="RCK_C_sf"/>
</dbReference>
<dbReference type="PANTHER" id="PTHR43833">
    <property type="entry name" value="POTASSIUM CHANNEL PROTEIN 2-RELATED-RELATED"/>
    <property type="match status" value="1"/>
</dbReference>
<dbReference type="STRING" id="1678840.ATC1_131040"/>
<dbReference type="GO" id="GO:0015079">
    <property type="term" value="F:potassium ion transmembrane transporter activity"/>
    <property type="evidence" value="ECO:0007669"/>
    <property type="project" value="InterPro"/>
</dbReference>
<sequence length="215" mass="23547">MKILIVGCGRVGSGIARVLASQNHKVSIVDKDPQAFERLGEDFKGQIFTGVGFDRDTLLKMGIERADALAAVTTNDDTNIVAARIAKFIFRVPRVVARLYDVRQAEIYRRLGLQTIAPTEWGIHRITDLLLYSPLDTVYGIGSGDVELIAADVPNLMVGKTVRDLTVTGEIHIVSITRANRTFLPTSGTILQKDDLLHLAVLRSSAGRLREILGV</sequence>
<dbReference type="PROSITE" id="PS51202">
    <property type="entry name" value="RCK_C"/>
    <property type="match status" value="1"/>
</dbReference>
<dbReference type="InterPro" id="IPR006037">
    <property type="entry name" value="RCK_C"/>
</dbReference>
<organism evidence="7">
    <name type="scientific">Flexilinea flocculi</name>
    <dbReference type="NCBI Taxonomy" id="1678840"/>
    <lineage>
        <taxon>Bacteria</taxon>
        <taxon>Bacillati</taxon>
        <taxon>Chloroflexota</taxon>
        <taxon>Anaerolineae</taxon>
        <taxon>Anaerolineales</taxon>
        <taxon>Anaerolineaceae</taxon>
        <taxon>Flexilinea</taxon>
    </lineage>
</organism>
<dbReference type="SUPFAM" id="SSF51735">
    <property type="entry name" value="NAD(P)-binding Rossmann-fold domains"/>
    <property type="match status" value="1"/>
</dbReference>
<name>A0A0S7BSY9_9CHLR</name>
<dbReference type="Gene3D" id="3.30.70.1450">
    <property type="entry name" value="Regulator of K+ conductance, C-terminal domain"/>
    <property type="match status" value="1"/>
</dbReference>
<evidence type="ECO:0000256" key="3">
    <source>
        <dbReference type="ARBA" id="ARBA00022958"/>
    </source>
</evidence>
<evidence type="ECO:0000259" key="5">
    <source>
        <dbReference type="PROSITE" id="PS51201"/>
    </source>
</evidence>
<dbReference type="PROSITE" id="PS51201">
    <property type="entry name" value="RCK_N"/>
    <property type="match status" value="1"/>
</dbReference>